<protein>
    <submittedName>
        <fullName evidence="1">Uncharacterized protein</fullName>
    </submittedName>
</protein>
<keyword evidence="2" id="KW-1185">Reference proteome</keyword>
<dbReference type="EMBL" id="RJVA01000010">
    <property type="protein sequence ID" value="ROR01769.1"/>
    <property type="molecule type" value="Genomic_DNA"/>
</dbReference>
<organism evidence="1 2">
    <name type="scientific">Desulfosoma caldarium</name>
    <dbReference type="NCBI Taxonomy" id="610254"/>
    <lineage>
        <taxon>Bacteria</taxon>
        <taxon>Pseudomonadati</taxon>
        <taxon>Thermodesulfobacteriota</taxon>
        <taxon>Syntrophobacteria</taxon>
        <taxon>Syntrophobacterales</taxon>
        <taxon>Syntrophobacteraceae</taxon>
        <taxon>Desulfosoma</taxon>
    </lineage>
</organism>
<dbReference type="AlphaFoldDB" id="A0A3N1VIA8"/>
<name>A0A3N1VIA8_9BACT</name>
<dbReference type="Proteomes" id="UP000276223">
    <property type="component" value="Unassembled WGS sequence"/>
</dbReference>
<sequence>MAQSIPFREGTYIIEAAYLMTPLKRSLELTEGVLEVYKDTLGTKHLRGRAFVRNTLMVALLEDEESLDLILDLGLGFRYRMPQPILQAGKVFDPRTCSIVHFAPSTGLVPLADADYEALLSAATLLLPEDSFGVHRLASDHGRSGHDAS</sequence>
<gene>
    <name evidence="1" type="ORF">EDC27_0955</name>
</gene>
<accession>A0A3N1VIA8</accession>
<proteinExistence type="predicted"/>
<evidence type="ECO:0000313" key="2">
    <source>
        <dbReference type="Proteomes" id="UP000276223"/>
    </source>
</evidence>
<dbReference type="OrthoDB" id="5517342at2"/>
<reference evidence="1 2" key="1">
    <citation type="submission" date="2018-11" db="EMBL/GenBank/DDBJ databases">
        <title>Genomic Encyclopedia of Type Strains, Phase IV (KMG-IV): sequencing the most valuable type-strain genomes for metagenomic binning, comparative biology and taxonomic classification.</title>
        <authorList>
            <person name="Goeker M."/>
        </authorList>
    </citation>
    <scope>NUCLEOTIDE SEQUENCE [LARGE SCALE GENOMIC DNA]</scope>
    <source>
        <strain evidence="1 2">DSM 22027</strain>
    </source>
</reference>
<dbReference type="RefSeq" id="WP_123289464.1">
    <property type="nucleotide sequence ID" value="NZ_RJVA01000010.1"/>
</dbReference>
<evidence type="ECO:0000313" key="1">
    <source>
        <dbReference type="EMBL" id="ROR01769.1"/>
    </source>
</evidence>
<comment type="caution">
    <text evidence="1">The sequence shown here is derived from an EMBL/GenBank/DDBJ whole genome shotgun (WGS) entry which is preliminary data.</text>
</comment>